<evidence type="ECO:0000313" key="1">
    <source>
        <dbReference type="EMBL" id="MBE1604535.1"/>
    </source>
</evidence>
<protein>
    <submittedName>
        <fullName evidence="1">Uncharacterized protein</fullName>
    </submittedName>
</protein>
<reference evidence="1" key="1">
    <citation type="submission" date="2020-10" db="EMBL/GenBank/DDBJ databases">
        <title>Sequencing the genomes of 1000 actinobacteria strains.</title>
        <authorList>
            <person name="Klenk H.-P."/>
        </authorList>
    </citation>
    <scope>NUCLEOTIDE SEQUENCE</scope>
    <source>
        <strain evidence="1">DSM 45354</strain>
    </source>
</reference>
<proteinExistence type="predicted"/>
<gene>
    <name evidence="1" type="ORF">HEB94_001383</name>
</gene>
<sequence>MNWPIGELDDLLRLRVLHASLPGTLLAETVLPRRFEEVWSALSDVEKEFPGLVPDVASIRVLTRDGERMRAVVRGRSGLRAPFDMILRPGWCLMQSRWLVFGMAAVPEGDQTRFGYLAGLRLPGKRILRPVLAPAQRMLGRAVLRRFEARFAPPDTSGG</sequence>
<dbReference type="AlphaFoldDB" id="A0A927MPL1"/>
<dbReference type="InterPro" id="IPR023393">
    <property type="entry name" value="START-like_dom_sf"/>
</dbReference>
<keyword evidence="2" id="KW-1185">Reference proteome</keyword>
<organism evidence="1 2">
    <name type="scientific">Actinopolymorpha pittospori</name>
    <dbReference type="NCBI Taxonomy" id="648752"/>
    <lineage>
        <taxon>Bacteria</taxon>
        <taxon>Bacillati</taxon>
        <taxon>Actinomycetota</taxon>
        <taxon>Actinomycetes</taxon>
        <taxon>Propionibacteriales</taxon>
        <taxon>Actinopolymorphaceae</taxon>
        <taxon>Actinopolymorpha</taxon>
    </lineage>
</organism>
<comment type="caution">
    <text evidence="1">The sequence shown here is derived from an EMBL/GenBank/DDBJ whole genome shotgun (WGS) entry which is preliminary data.</text>
</comment>
<name>A0A927MPL1_9ACTN</name>
<dbReference type="Gene3D" id="3.30.530.20">
    <property type="match status" value="1"/>
</dbReference>
<dbReference type="EMBL" id="JADBEM010000001">
    <property type="protein sequence ID" value="MBE1604535.1"/>
    <property type="molecule type" value="Genomic_DNA"/>
</dbReference>
<accession>A0A927MPL1</accession>
<dbReference type="Proteomes" id="UP000638648">
    <property type="component" value="Unassembled WGS sequence"/>
</dbReference>
<dbReference type="SUPFAM" id="SSF55961">
    <property type="entry name" value="Bet v1-like"/>
    <property type="match status" value="1"/>
</dbReference>
<evidence type="ECO:0000313" key="2">
    <source>
        <dbReference type="Proteomes" id="UP000638648"/>
    </source>
</evidence>
<dbReference type="RefSeq" id="WP_192749054.1">
    <property type="nucleotide sequence ID" value="NZ_BAABJL010000126.1"/>
</dbReference>